<dbReference type="RefSeq" id="WP_386805061.1">
    <property type="nucleotide sequence ID" value="NZ_JBHTMU010000031.1"/>
</dbReference>
<name>A0ABW3ZLZ7_9RHOB</name>
<evidence type="ECO:0000313" key="2">
    <source>
        <dbReference type="Proteomes" id="UP001597135"/>
    </source>
</evidence>
<evidence type="ECO:0000313" key="1">
    <source>
        <dbReference type="EMBL" id="MFD1343802.1"/>
    </source>
</evidence>
<gene>
    <name evidence="1" type="ORF">ACFQ4E_15350</name>
</gene>
<comment type="caution">
    <text evidence="1">The sequence shown here is derived from an EMBL/GenBank/DDBJ whole genome shotgun (WGS) entry which is preliminary data.</text>
</comment>
<accession>A0ABW3ZLZ7</accession>
<sequence length="594" mass="65919">MSETRPTYPGGISAVLAQMEGRRDPITYGPGEALAPLDTDLAALRGCIVSEPADDPDEAPPFRSAYHRKRFELRREFTGGAELGFLHGLVVAHLRKRSFPDHAPALFQRLWAEEADTLLEGLDSRWLVSAITTFGDHGMTPVQRSVGLALSTLFGTMKLYETERLFSGRPPEKVFPLDNKTRGQLALEMDPYSLVGGGLDVNMLGRLWQEAEGDSVVAPLAHRLLDLLIHDPRTVFRRLAVMKTRRERRAKQEIEATGTSTEKPPKREMIVPVPAARVPASARVLRWGLVSMLRGPAPAIARFAAHHLELGAAVLDLHLDEPNPEAEAMLARDPRVRVTVTDTGWWQAQGKERMEEHQLRQAWLATRSLAAQESTVDFLGHIDLDEFLLPDRPVADVLMALPPTLAWGRVMPVELLAPAPGHPMRHFKTTHREAGQRKSVVQEIYPTFGLHLYGGYLSHTSGKIFARTGLGPVRLGIHALKSGPEVVTNGTKLDGLKLAHLHAPSWETFRDHFAFRRARGSYRKRDSDPEKMGLADLLAFLDEEEGEDGLRLFFDEVCSDTAELRERLASFGMLIERPLDLDGAVARVFGGLAA</sequence>
<organism evidence="1 2">
    <name type="scientific">Litorisediminicola beolgyonensis</name>
    <dbReference type="NCBI Taxonomy" id="1173614"/>
    <lineage>
        <taxon>Bacteria</taxon>
        <taxon>Pseudomonadati</taxon>
        <taxon>Pseudomonadota</taxon>
        <taxon>Alphaproteobacteria</taxon>
        <taxon>Rhodobacterales</taxon>
        <taxon>Paracoccaceae</taxon>
        <taxon>Litorisediminicola</taxon>
    </lineage>
</organism>
<protein>
    <submittedName>
        <fullName evidence="1">Glycosyltransferase family 2 protein</fullName>
    </submittedName>
</protein>
<dbReference type="Proteomes" id="UP001597135">
    <property type="component" value="Unassembled WGS sequence"/>
</dbReference>
<dbReference type="EMBL" id="JBHTMU010000031">
    <property type="protein sequence ID" value="MFD1343802.1"/>
    <property type="molecule type" value="Genomic_DNA"/>
</dbReference>
<reference evidence="2" key="1">
    <citation type="journal article" date="2019" name="Int. J. Syst. Evol. Microbiol.">
        <title>The Global Catalogue of Microorganisms (GCM) 10K type strain sequencing project: providing services to taxonomists for standard genome sequencing and annotation.</title>
        <authorList>
            <consortium name="The Broad Institute Genomics Platform"/>
            <consortium name="The Broad Institute Genome Sequencing Center for Infectious Disease"/>
            <person name="Wu L."/>
            <person name="Ma J."/>
        </authorList>
    </citation>
    <scope>NUCLEOTIDE SEQUENCE [LARGE SCALE GENOMIC DNA]</scope>
    <source>
        <strain evidence="2">CCUG 62953</strain>
    </source>
</reference>
<keyword evidence="2" id="KW-1185">Reference proteome</keyword>
<dbReference type="Pfam" id="PF13704">
    <property type="entry name" value="Glyco_tranf_2_4"/>
    <property type="match status" value="1"/>
</dbReference>
<proteinExistence type="predicted"/>